<proteinExistence type="inferred from homology"/>
<dbReference type="EMBL" id="CAUWAG010000018">
    <property type="protein sequence ID" value="CAJ2511129.1"/>
    <property type="molecule type" value="Genomic_DNA"/>
</dbReference>
<keyword evidence="9" id="KW-1185">Reference proteome</keyword>
<evidence type="ECO:0000256" key="6">
    <source>
        <dbReference type="SAM" id="Phobius"/>
    </source>
</evidence>
<dbReference type="GO" id="GO:0016020">
    <property type="term" value="C:membrane"/>
    <property type="evidence" value="ECO:0007669"/>
    <property type="project" value="UniProtKB-SubCell"/>
</dbReference>
<evidence type="ECO:0000256" key="3">
    <source>
        <dbReference type="ARBA" id="ARBA00022989"/>
    </source>
</evidence>
<evidence type="ECO:0000313" key="9">
    <source>
        <dbReference type="Proteomes" id="UP001295740"/>
    </source>
</evidence>
<dbReference type="AlphaFoldDB" id="A0AAI8VUZ0"/>
<keyword evidence="4 6" id="KW-0472">Membrane</keyword>
<evidence type="ECO:0000256" key="2">
    <source>
        <dbReference type="ARBA" id="ARBA00022692"/>
    </source>
</evidence>
<evidence type="ECO:0000256" key="1">
    <source>
        <dbReference type="ARBA" id="ARBA00004141"/>
    </source>
</evidence>
<evidence type="ECO:0000256" key="5">
    <source>
        <dbReference type="ARBA" id="ARBA00038359"/>
    </source>
</evidence>
<comment type="subcellular location">
    <subcellularLocation>
        <location evidence="1">Membrane</location>
        <topology evidence="1">Multi-pass membrane protein</topology>
    </subcellularLocation>
</comment>
<feature type="transmembrane region" description="Helical" evidence="6">
    <location>
        <begin position="96"/>
        <end position="114"/>
    </location>
</feature>
<dbReference type="PANTHER" id="PTHR33048:SF31">
    <property type="entry name" value="INTEGRAL MEMBRANE PROTEIN"/>
    <property type="match status" value="1"/>
</dbReference>
<feature type="transmembrane region" description="Helical" evidence="6">
    <location>
        <begin position="38"/>
        <end position="57"/>
    </location>
</feature>
<evidence type="ECO:0000313" key="8">
    <source>
        <dbReference type="EMBL" id="CAJ2511129.1"/>
    </source>
</evidence>
<reference evidence="8" key="1">
    <citation type="submission" date="2023-10" db="EMBL/GenBank/DDBJ databases">
        <authorList>
            <person name="Hackl T."/>
        </authorList>
    </citation>
    <scope>NUCLEOTIDE SEQUENCE</scope>
</reference>
<name>A0AAI8VUZ0_9PEZI</name>
<dbReference type="InterPro" id="IPR049326">
    <property type="entry name" value="Rhodopsin_dom_fungi"/>
</dbReference>
<feature type="transmembrane region" description="Helical" evidence="6">
    <location>
        <begin position="135"/>
        <end position="160"/>
    </location>
</feature>
<evidence type="ECO:0000256" key="4">
    <source>
        <dbReference type="ARBA" id="ARBA00023136"/>
    </source>
</evidence>
<dbReference type="Pfam" id="PF20684">
    <property type="entry name" value="Fung_rhodopsin"/>
    <property type="match status" value="1"/>
</dbReference>
<gene>
    <name evidence="8" type="ORF">KHLLAP_LOCUS11597</name>
</gene>
<dbReference type="InterPro" id="IPR052337">
    <property type="entry name" value="SAT4-like"/>
</dbReference>
<comment type="caution">
    <text evidence="8">The sequence shown here is derived from an EMBL/GenBank/DDBJ whole genome shotgun (WGS) entry which is preliminary data.</text>
</comment>
<organism evidence="8 9">
    <name type="scientific">Anthostomella pinea</name>
    <dbReference type="NCBI Taxonomy" id="933095"/>
    <lineage>
        <taxon>Eukaryota</taxon>
        <taxon>Fungi</taxon>
        <taxon>Dikarya</taxon>
        <taxon>Ascomycota</taxon>
        <taxon>Pezizomycotina</taxon>
        <taxon>Sordariomycetes</taxon>
        <taxon>Xylariomycetidae</taxon>
        <taxon>Xylariales</taxon>
        <taxon>Xylariaceae</taxon>
        <taxon>Anthostomella</taxon>
    </lineage>
</organism>
<feature type="transmembrane region" description="Helical" evidence="6">
    <location>
        <begin position="64"/>
        <end position="84"/>
    </location>
</feature>
<comment type="similarity">
    <text evidence="5">Belongs to the SAT4 family.</text>
</comment>
<protein>
    <submittedName>
        <fullName evidence="8">Uu.00g067540.m01.CDS01</fullName>
    </submittedName>
</protein>
<evidence type="ECO:0000259" key="7">
    <source>
        <dbReference type="Pfam" id="PF20684"/>
    </source>
</evidence>
<keyword evidence="2 6" id="KW-0812">Transmembrane</keyword>
<feature type="transmembrane region" description="Helical" evidence="6">
    <location>
        <begin position="237"/>
        <end position="261"/>
    </location>
</feature>
<feature type="domain" description="Rhodopsin" evidence="7">
    <location>
        <begin position="73"/>
        <end position="209"/>
    </location>
</feature>
<keyword evidence="3 6" id="KW-1133">Transmembrane helix</keyword>
<dbReference type="PANTHER" id="PTHR33048">
    <property type="entry name" value="PTH11-LIKE INTEGRAL MEMBRANE PROTEIN (AFU_ORTHOLOGUE AFUA_5G11245)"/>
    <property type="match status" value="1"/>
</dbReference>
<sequence>MPLSVEELAVFLAEPALAVPEGVESNFDNPPPPLNRNVLAWAVTTLCTVLTSLILFLTQWLQGAYWGTAYAGYSMIYTPGYYVHQWNLHNRDLVRPLYLILIYGCSYSVVLPLLKTAISLDWCRIIVVDNRRRSLFWWGCMFIASIQIIWGIACVILLNLQCVPHRAIWEFYLPSKCYDLNKVMLASACVQVFTDWCTVFLPQRIIWGLASISASLRLSTTVTFAHEDDRMYFIGPLLFWACAEMTCGFFILSVPCLPSVIKESGLLRRIMAVLGINSNVPARPSNNDIVTFGGSGPAPLNTKPQKRHHTYSEIDEEYGSLPMNNMADATSQETLHLQRGERHALGKSHV</sequence>
<dbReference type="Proteomes" id="UP001295740">
    <property type="component" value="Unassembled WGS sequence"/>
</dbReference>
<accession>A0AAI8VUZ0</accession>